<proteinExistence type="predicted"/>
<dbReference type="EMBL" id="BK014662">
    <property type="protein sequence ID" value="DAD66702.1"/>
    <property type="molecule type" value="Genomic_DNA"/>
</dbReference>
<protein>
    <submittedName>
        <fullName evidence="1">Uncharacterized protein</fullName>
    </submittedName>
</protein>
<name>A0A8S5L9X3_9CAUD</name>
<sequence length="118" mass="13974">MANKKQINALQKTLEVAEEKFKKGVDSIHSDFERFGHFMYETTYKNMFKANLIKHLIELCNEDENFDLVKWGDDMLKGFKTYPFLISHSTNEILNMENLWKNEVRLDICHLLDSISKL</sequence>
<organism evidence="1">
    <name type="scientific">Myoviridae sp. ctPuP5</name>
    <dbReference type="NCBI Taxonomy" id="2823543"/>
    <lineage>
        <taxon>Viruses</taxon>
        <taxon>Duplodnaviria</taxon>
        <taxon>Heunggongvirae</taxon>
        <taxon>Uroviricota</taxon>
        <taxon>Caudoviricetes</taxon>
    </lineage>
</organism>
<reference evidence="1" key="1">
    <citation type="journal article" date="2021" name="Proc. Natl. Acad. Sci. U.S.A.">
        <title>A Catalog of Tens of Thousands of Viruses from Human Metagenomes Reveals Hidden Associations with Chronic Diseases.</title>
        <authorList>
            <person name="Tisza M.J."/>
            <person name="Buck C.B."/>
        </authorList>
    </citation>
    <scope>NUCLEOTIDE SEQUENCE</scope>
    <source>
        <strain evidence="1">CtPuP5</strain>
    </source>
</reference>
<evidence type="ECO:0000313" key="1">
    <source>
        <dbReference type="EMBL" id="DAD66702.1"/>
    </source>
</evidence>
<accession>A0A8S5L9X3</accession>